<keyword evidence="4" id="KW-0677">Repeat</keyword>
<dbReference type="GO" id="GO:0005730">
    <property type="term" value="C:nucleolus"/>
    <property type="evidence" value="ECO:0007669"/>
    <property type="project" value="UniProtKB-SubCell"/>
</dbReference>
<keyword evidence="5" id="KW-0539">Nucleus</keyword>
<evidence type="ECO:0000256" key="2">
    <source>
        <dbReference type="ARBA" id="ARBA00022552"/>
    </source>
</evidence>
<dbReference type="AlphaFoldDB" id="A0A1Z5JJF8"/>
<keyword evidence="2" id="KW-0698">rRNA processing</keyword>
<evidence type="ECO:0000313" key="10">
    <source>
        <dbReference type="EMBL" id="GAX14145.1"/>
    </source>
</evidence>
<evidence type="ECO:0000256" key="5">
    <source>
        <dbReference type="ARBA" id="ARBA00023242"/>
    </source>
</evidence>
<dbReference type="PROSITE" id="PS50294">
    <property type="entry name" value="WD_REPEATS_REGION"/>
    <property type="match status" value="1"/>
</dbReference>
<dbReference type="InterPro" id="IPR036322">
    <property type="entry name" value="WD40_repeat_dom_sf"/>
</dbReference>
<dbReference type="GO" id="GO:0006364">
    <property type="term" value="P:rRNA processing"/>
    <property type="evidence" value="ECO:0007669"/>
    <property type="project" value="UniProtKB-KW"/>
</dbReference>
<dbReference type="InterPro" id="IPR015943">
    <property type="entry name" value="WD40/YVTN_repeat-like_dom_sf"/>
</dbReference>
<evidence type="ECO:0000256" key="1">
    <source>
        <dbReference type="ARBA" id="ARBA00004604"/>
    </source>
</evidence>
<comment type="subcellular location">
    <subcellularLocation>
        <location evidence="1">Nucleus</location>
        <location evidence="1">Nucleolus</location>
    </subcellularLocation>
</comment>
<evidence type="ECO:0000256" key="6">
    <source>
        <dbReference type="PROSITE-ProRule" id="PRU00221"/>
    </source>
</evidence>
<evidence type="ECO:0000259" key="8">
    <source>
        <dbReference type="Pfam" id="PF09384"/>
    </source>
</evidence>
<dbReference type="EMBL" id="BDSP01000075">
    <property type="protein sequence ID" value="GAX14145.1"/>
    <property type="molecule type" value="Genomic_DNA"/>
</dbReference>
<comment type="caution">
    <text evidence="10">The sequence shown here is derived from an EMBL/GenBank/DDBJ whole genome shotgun (WGS) entry which is preliminary data.</text>
</comment>
<feature type="domain" description="U3 small nucleolar RNA-associated protein 15 C-terminal" evidence="8">
    <location>
        <begin position="456"/>
        <end position="591"/>
    </location>
</feature>
<dbReference type="Gene3D" id="2.130.10.10">
    <property type="entry name" value="YVTN repeat-like/Quinoprotein amine dehydrogenase"/>
    <property type="match status" value="2"/>
</dbReference>
<dbReference type="InParanoid" id="A0A1Z5JJF8"/>
<reference evidence="10 11" key="1">
    <citation type="journal article" date="2015" name="Plant Cell">
        <title>Oil accumulation by the oleaginous diatom Fistulifera solaris as revealed by the genome and transcriptome.</title>
        <authorList>
            <person name="Tanaka T."/>
            <person name="Maeda Y."/>
            <person name="Veluchamy A."/>
            <person name="Tanaka M."/>
            <person name="Abida H."/>
            <person name="Marechal E."/>
            <person name="Bowler C."/>
            <person name="Muto M."/>
            <person name="Sunaga Y."/>
            <person name="Tanaka M."/>
            <person name="Yoshino T."/>
            <person name="Taniguchi T."/>
            <person name="Fukuda Y."/>
            <person name="Nemoto M."/>
            <person name="Matsumoto M."/>
            <person name="Wong P.S."/>
            <person name="Aburatani S."/>
            <person name="Fujibuchi W."/>
        </authorList>
    </citation>
    <scope>NUCLEOTIDE SEQUENCE [LARGE SCALE GENOMIC DNA]</scope>
    <source>
        <strain evidence="10 11">JPCC DA0580</strain>
    </source>
</reference>
<keyword evidence="3 6" id="KW-0853">WD repeat</keyword>
<evidence type="ECO:0000259" key="9">
    <source>
        <dbReference type="Pfam" id="PF12894"/>
    </source>
</evidence>
<dbReference type="PANTHER" id="PTHR19924:SF26">
    <property type="entry name" value="U3 SMALL NUCLEOLAR RNA-ASSOCIATED PROTEIN 15 HOMOLOG"/>
    <property type="match status" value="1"/>
</dbReference>
<dbReference type="PANTHER" id="PTHR19924">
    <property type="entry name" value="UTP15 U3 SMALL NUCLEOLAR RNA-ASSOCIATED PROTEIN 15 FAMILY MEMBER"/>
    <property type="match status" value="1"/>
</dbReference>
<evidence type="ECO:0000313" key="11">
    <source>
        <dbReference type="Proteomes" id="UP000198406"/>
    </source>
</evidence>
<accession>A0A1Z5JJF8</accession>
<dbReference type="SMART" id="SM00320">
    <property type="entry name" value="WD40"/>
    <property type="match status" value="6"/>
</dbReference>
<feature type="repeat" description="WD" evidence="6">
    <location>
        <begin position="201"/>
        <end position="230"/>
    </location>
</feature>
<gene>
    <name evidence="10" type="ORF">FisN_8Hh016</name>
</gene>
<dbReference type="InterPro" id="IPR024977">
    <property type="entry name" value="Apc4-like_WD40_dom"/>
</dbReference>
<dbReference type="SUPFAM" id="SSF50978">
    <property type="entry name" value="WD40 repeat-like"/>
    <property type="match status" value="1"/>
</dbReference>
<dbReference type="Pfam" id="PF09384">
    <property type="entry name" value="UTP15_C"/>
    <property type="match status" value="1"/>
</dbReference>
<dbReference type="Pfam" id="PF12894">
    <property type="entry name" value="ANAPC4_WD40"/>
    <property type="match status" value="1"/>
</dbReference>
<keyword evidence="11" id="KW-1185">Reference proteome</keyword>
<evidence type="ECO:0000256" key="4">
    <source>
        <dbReference type="ARBA" id="ARBA00022737"/>
    </source>
</evidence>
<evidence type="ECO:0000256" key="7">
    <source>
        <dbReference type="SAM" id="MobiDB-lite"/>
    </source>
</evidence>
<organism evidence="10 11">
    <name type="scientific">Fistulifera solaris</name>
    <name type="common">Oleaginous diatom</name>
    <dbReference type="NCBI Taxonomy" id="1519565"/>
    <lineage>
        <taxon>Eukaryota</taxon>
        <taxon>Sar</taxon>
        <taxon>Stramenopiles</taxon>
        <taxon>Ochrophyta</taxon>
        <taxon>Bacillariophyta</taxon>
        <taxon>Bacillariophyceae</taxon>
        <taxon>Bacillariophycidae</taxon>
        <taxon>Naviculales</taxon>
        <taxon>Naviculaceae</taxon>
        <taxon>Fistulifera</taxon>
    </lineage>
</organism>
<dbReference type="Proteomes" id="UP000198406">
    <property type="component" value="Unassembled WGS sequence"/>
</dbReference>
<evidence type="ECO:0000256" key="3">
    <source>
        <dbReference type="ARBA" id="ARBA00022574"/>
    </source>
</evidence>
<proteinExistence type="predicted"/>
<dbReference type="InterPro" id="IPR001680">
    <property type="entry name" value="WD40_rpt"/>
</dbReference>
<dbReference type="Pfam" id="PF00400">
    <property type="entry name" value="WD40"/>
    <property type="match status" value="1"/>
</dbReference>
<protein>
    <submittedName>
        <fullName evidence="10">U3 small nucleolar RNA-associated protein 15</fullName>
    </submittedName>
</protein>
<sequence length="606" mass="67412">MTTTATLTTTTTNTSSTTTPFQSSQDLRTLITSKRSLLPPSEDYHPREERYWNNSQTHYQPLQHTVTLGIQQLALSPHRTLAATGGPRISFWTSPLDKSLHHTQQRYTSAQIKAKQISTSGQVTTAVAFRHDGQLMAVGNLQGQVQIIQCATRAVLTTWSCSTLPIRAVVWQDDQTVWVGGDDARLSKWSLQSTKQTPITFSGHGDGINCIRLQDEYVVTASADHTVRLWMKSPEANDEVQSNDVDNKEAVAVWRHAGPVQDMVWVPGSVQDTNAKSSACCITASGTELTVWSPNHVQALQQVPTRHVKTITSLCYILRRRRKTNASSGNKKDDEEDDLQHCVFTASLDGALRLHEWNPQTRQLVSLIRLSLPSQQPETSTPSNMQHAITALTVFSHRGCIVLACGFSHGQVLLRTTAPPPTIMKRRVQEPPAGTYAYFMRGPRVPLTTTTEDLDTTVVAATGNKKRKYKSYDLCLKQFRYADALDEALATRNAQTVLNVLEALGQRPNGLDTALSNASTLEPLLSFCLSFLRKQHTQHQHATTCVLGVLNECWRRRANNEGDELWWKIRQAVQQEVQTQTCLLRTLGQIDGLLGARSLEGNQTDD</sequence>
<feature type="domain" description="Anaphase-promoting complex subunit 4-like WD40" evidence="9">
    <location>
        <begin position="120"/>
        <end position="173"/>
    </location>
</feature>
<feature type="region of interest" description="Disordered" evidence="7">
    <location>
        <begin position="1"/>
        <end position="24"/>
    </location>
</feature>
<dbReference type="GO" id="GO:0045943">
    <property type="term" value="P:positive regulation of transcription by RNA polymerase I"/>
    <property type="evidence" value="ECO:0007669"/>
    <property type="project" value="TreeGrafter"/>
</dbReference>
<dbReference type="OrthoDB" id="431715at2759"/>
<feature type="compositionally biased region" description="Low complexity" evidence="7">
    <location>
        <begin position="1"/>
        <end position="19"/>
    </location>
</feature>
<dbReference type="PROSITE" id="PS50082">
    <property type="entry name" value="WD_REPEATS_2"/>
    <property type="match status" value="1"/>
</dbReference>
<name>A0A1Z5JJF8_FISSO</name>
<dbReference type="InterPro" id="IPR018983">
    <property type="entry name" value="U3_snoRNA-assocProt_15_C"/>
</dbReference>